<gene>
    <name evidence="2" type="ORF">BHYA_0779g00010</name>
</gene>
<organism evidence="2 3">
    <name type="scientific">Botrytis hyacinthi</name>
    <dbReference type="NCBI Taxonomy" id="278943"/>
    <lineage>
        <taxon>Eukaryota</taxon>
        <taxon>Fungi</taxon>
        <taxon>Dikarya</taxon>
        <taxon>Ascomycota</taxon>
        <taxon>Pezizomycotina</taxon>
        <taxon>Leotiomycetes</taxon>
        <taxon>Helotiales</taxon>
        <taxon>Sclerotiniaceae</taxon>
        <taxon>Botrytis</taxon>
    </lineage>
</organism>
<comment type="caution">
    <text evidence="2">The sequence shown here is derived from an EMBL/GenBank/DDBJ whole genome shotgun (WGS) entry which is preliminary data.</text>
</comment>
<feature type="chain" id="PRO_5021360092" evidence="1">
    <location>
        <begin position="21"/>
        <end position="146"/>
    </location>
</feature>
<dbReference type="AlphaFoldDB" id="A0A4Z1G666"/>
<name>A0A4Z1G666_9HELO</name>
<proteinExistence type="predicted"/>
<feature type="signal peptide" evidence="1">
    <location>
        <begin position="1"/>
        <end position="20"/>
    </location>
</feature>
<dbReference type="Proteomes" id="UP000297814">
    <property type="component" value="Unassembled WGS sequence"/>
</dbReference>
<dbReference type="EMBL" id="PQXK01000774">
    <property type="protein sequence ID" value="TGO31448.1"/>
    <property type="molecule type" value="Genomic_DNA"/>
</dbReference>
<keyword evidence="1" id="KW-0732">Signal</keyword>
<protein>
    <submittedName>
        <fullName evidence="2">Uncharacterized protein</fullName>
    </submittedName>
</protein>
<evidence type="ECO:0000256" key="1">
    <source>
        <dbReference type="SAM" id="SignalP"/>
    </source>
</evidence>
<keyword evidence="3" id="KW-1185">Reference proteome</keyword>
<reference evidence="2 3" key="1">
    <citation type="submission" date="2017-12" db="EMBL/GenBank/DDBJ databases">
        <title>Comparative genomics of Botrytis spp.</title>
        <authorList>
            <person name="Valero-Jimenez C.A."/>
            <person name="Tapia P."/>
            <person name="Veloso J."/>
            <person name="Silva-Moreno E."/>
            <person name="Staats M."/>
            <person name="Valdes J.H."/>
            <person name="Van Kan J.A.L."/>
        </authorList>
    </citation>
    <scope>NUCLEOTIDE SEQUENCE [LARGE SCALE GENOMIC DNA]</scope>
    <source>
        <strain evidence="2 3">Bh0001</strain>
    </source>
</reference>
<accession>A0A4Z1G666</accession>
<evidence type="ECO:0000313" key="3">
    <source>
        <dbReference type="Proteomes" id="UP000297814"/>
    </source>
</evidence>
<evidence type="ECO:0000313" key="2">
    <source>
        <dbReference type="EMBL" id="TGO31448.1"/>
    </source>
</evidence>
<sequence length="146" mass="15646">MVQFGSKLLPLLMAVATVNGYSWTRCTNADRCDLTTTGGPTESGSFVPGDEFDFSGGEIFAYDECSNFAYSGNNGYWYSHETDGLFVSPAGYVRFAHDCNLLLLASKSSSVGSTYWTKSSGADCCLPDEVGTNILNIVAYYTGSGN</sequence>